<reference evidence="7 8" key="1">
    <citation type="submission" date="2019-12" db="EMBL/GenBank/DDBJ databases">
        <title>Genomic-based taxomic classification of the family Erythrobacteraceae.</title>
        <authorList>
            <person name="Xu L."/>
        </authorList>
    </citation>
    <scope>NUCLEOTIDE SEQUENCE [LARGE SCALE GENOMIC DNA]</scope>
    <source>
        <strain evidence="7 8">DSM 16225</strain>
    </source>
</reference>
<comment type="subcellular location">
    <subcellularLocation>
        <location evidence="1">Membrane</location>
    </subcellularLocation>
</comment>
<keyword evidence="4 5" id="KW-0472">Membrane</keyword>
<dbReference type="EMBL" id="WTYF01000004">
    <property type="protein sequence ID" value="MXO52133.1"/>
    <property type="molecule type" value="Genomic_DNA"/>
</dbReference>
<dbReference type="RefSeq" id="WP_160608802.1">
    <property type="nucleotide sequence ID" value="NZ_WTYF01000004.1"/>
</dbReference>
<dbReference type="Gene3D" id="2.30.30.60">
    <property type="match status" value="1"/>
</dbReference>
<dbReference type="PANTHER" id="PTHR30566">
    <property type="entry name" value="YNAI-RELATED MECHANOSENSITIVE ION CHANNEL"/>
    <property type="match status" value="1"/>
</dbReference>
<evidence type="ECO:0000313" key="7">
    <source>
        <dbReference type="EMBL" id="MXO52133.1"/>
    </source>
</evidence>
<proteinExistence type="predicted"/>
<comment type="caution">
    <text evidence="7">The sequence shown here is derived from an EMBL/GenBank/DDBJ whole genome shotgun (WGS) entry which is preliminary data.</text>
</comment>
<dbReference type="GO" id="GO:0008381">
    <property type="term" value="F:mechanosensitive monoatomic ion channel activity"/>
    <property type="evidence" value="ECO:0007669"/>
    <property type="project" value="UniProtKB-ARBA"/>
</dbReference>
<protein>
    <submittedName>
        <fullName evidence="7">Mechanosensitive ion channel</fullName>
    </submittedName>
</protein>
<keyword evidence="3 5" id="KW-1133">Transmembrane helix</keyword>
<evidence type="ECO:0000256" key="4">
    <source>
        <dbReference type="ARBA" id="ARBA00023136"/>
    </source>
</evidence>
<dbReference type="Gene3D" id="1.10.287.1260">
    <property type="match status" value="1"/>
</dbReference>
<dbReference type="PANTHER" id="PTHR30566:SF25">
    <property type="entry name" value="INNER MEMBRANE PROTEIN"/>
    <property type="match status" value="1"/>
</dbReference>
<dbReference type="OrthoDB" id="9792218at2"/>
<organism evidence="7 8">
    <name type="scientific">Qipengyuania gaetbuli</name>
    <dbReference type="NCBI Taxonomy" id="266952"/>
    <lineage>
        <taxon>Bacteria</taxon>
        <taxon>Pseudomonadati</taxon>
        <taxon>Pseudomonadota</taxon>
        <taxon>Alphaproteobacteria</taxon>
        <taxon>Sphingomonadales</taxon>
        <taxon>Erythrobacteraceae</taxon>
        <taxon>Qipengyuania</taxon>
    </lineage>
</organism>
<evidence type="ECO:0000256" key="1">
    <source>
        <dbReference type="ARBA" id="ARBA00004370"/>
    </source>
</evidence>
<feature type="domain" description="Mechanosensitive ion channel MscS" evidence="6">
    <location>
        <begin position="187"/>
        <end position="252"/>
    </location>
</feature>
<evidence type="ECO:0000256" key="3">
    <source>
        <dbReference type="ARBA" id="ARBA00022989"/>
    </source>
</evidence>
<sequence>MLERYDPRNWPISYEGLIETAVALGSSIVLALIVHYVAFALLRRFTSASESQIDDVIVQRVRKPLRWAMIGFAISIAAENDHLVGDGWDVLAKFLQPFVLGWVAYAVVKGFAAGYERQVELAGDEVATRSLRTRIAILSRTATFAIVIITVSLIMLSIPGVAKVGTTMLASAGLAALAIGAAAQPALKSLIAGLQMALTQPLRIGDLVKVDGQAGRVEEIRMSFVTVRTWDERVLVVPTARFLDNTFENWSRVSEKLTGPVMLHLDPASEVEPIREEFEAFVKAHPLWDGRNLALVMTEAYPESIELRLSMSAETIGDLFNLRCAVREHMVKWLRENQPDALIRHRLEVEAANARAKEV</sequence>
<evidence type="ECO:0000256" key="5">
    <source>
        <dbReference type="SAM" id="Phobius"/>
    </source>
</evidence>
<keyword evidence="8" id="KW-1185">Reference proteome</keyword>
<evidence type="ECO:0000313" key="8">
    <source>
        <dbReference type="Proteomes" id="UP000444185"/>
    </source>
</evidence>
<dbReference type="InterPro" id="IPR006685">
    <property type="entry name" value="MscS_channel_2nd"/>
</dbReference>
<dbReference type="InterPro" id="IPR010920">
    <property type="entry name" value="LSM_dom_sf"/>
</dbReference>
<dbReference type="SUPFAM" id="SSF50182">
    <property type="entry name" value="Sm-like ribonucleoproteins"/>
    <property type="match status" value="1"/>
</dbReference>
<dbReference type="AlphaFoldDB" id="A0A844Y497"/>
<accession>A0A844Y497</accession>
<feature type="transmembrane region" description="Helical" evidence="5">
    <location>
        <begin position="20"/>
        <end position="42"/>
    </location>
</feature>
<dbReference type="GO" id="GO:0016020">
    <property type="term" value="C:membrane"/>
    <property type="evidence" value="ECO:0007669"/>
    <property type="project" value="UniProtKB-SubCell"/>
</dbReference>
<dbReference type="InterPro" id="IPR023408">
    <property type="entry name" value="MscS_beta-dom_sf"/>
</dbReference>
<evidence type="ECO:0000259" key="6">
    <source>
        <dbReference type="Pfam" id="PF00924"/>
    </source>
</evidence>
<feature type="transmembrane region" description="Helical" evidence="5">
    <location>
        <begin position="142"/>
        <end position="162"/>
    </location>
</feature>
<dbReference type="Pfam" id="PF00924">
    <property type="entry name" value="MS_channel_2nd"/>
    <property type="match status" value="1"/>
</dbReference>
<evidence type="ECO:0000256" key="2">
    <source>
        <dbReference type="ARBA" id="ARBA00022692"/>
    </source>
</evidence>
<name>A0A844Y497_9SPHN</name>
<gene>
    <name evidence="7" type="ORF">GRI42_12540</name>
</gene>
<keyword evidence="2 5" id="KW-0812">Transmembrane</keyword>
<dbReference type="Proteomes" id="UP000444185">
    <property type="component" value="Unassembled WGS sequence"/>
</dbReference>